<comment type="caution">
    <text evidence="3">Lacks conserved residue(s) required for the propagation of feature annotation.</text>
</comment>
<feature type="domain" description="Laminin EGF-like" evidence="4">
    <location>
        <begin position="295"/>
        <end position="346"/>
    </location>
</feature>
<evidence type="ECO:0000256" key="1">
    <source>
        <dbReference type="ARBA" id="ARBA00023157"/>
    </source>
</evidence>
<keyword evidence="2 3" id="KW-0424">Laminin EGF-like domain</keyword>
<feature type="domain" description="Laminin EGF-like" evidence="4">
    <location>
        <begin position="128"/>
        <end position="171"/>
    </location>
</feature>
<dbReference type="SMART" id="SM00180">
    <property type="entry name" value="EGF_Lam"/>
    <property type="match status" value="6"/>
</dbReference>
<evidence type="ECO:0000259" key="4">
    <source>
        <dbReference type="PROSITE" id="PS50027"/>
    </source>
</evidence>
<keyword evidence="6" id="KW-1185">Reference proteome</keyword>
<proteinExistence type="predicted"/>
<dbReference type="PANTHER" id="PTHR10574">
    <property type="entry name" value="NETRIN/LAMININ-RELATED"/>
    <property type="match status" value="1"/>
</dbReference>
<evidence type="ECO:0000256" key="2">
    <source>
        <dbReference type="ARBA" id="ARBA00023292"/>
    </source>
</evidence>
<organism evidence="5 6">
    <name type="scientific">Characodon lateralis</name>
    <dbReference type="NCBI Taxonomy" id="208331"/>
    <lineage>
        <taxon>Eukaryota</taxon>
        <taxon>Metazoa</taxon>
        <taxon>Chordata</taxon>
        <taxon>Craniata</taxon>
        <taxon>Vertebrata</taxon>
        <taxon>Euteleostomi</taxon>
        <taxon>Actinopterygii</taxon>
        <taxon>Neopterygii</taxon>
        <taxon>Teleostei</taxon>
        <taxon>Neoteleostei</taxon>
        <taxon>Acanthomorphata</taxon>
        <taxon>Ovalentaria</taxon>
        <taxon>Atherinomorphae</taxon>
        <taxon>Cyprinodontiformes</taxon>
        <taxon>Goodeidae</taxon>
        <taxon>Characodon</taxon>
    </lineage>
</organism>
<feature type="disulfide bond" evidence="3">
    <location>
        <begin position="225"/>
        <end position="234"/>
    </location>
</feature>
<dbReference type="InterPro" id="IPR050440">
    <property type="entry name" value="Laminin/Netrin_ECM"/>
</dbReference>
<evidence type="ECO:0000313" key="6">
    <source>
        <dbReference type="Proteomes" id="UP001352852"/>
    </source>
</evidence>
<dbReference type="EMBL" id="JAHUTJ010067771">
    <property type="protein sequence ID" value="MED6291290.1"/>
    <property type="molecule type" value="Genomic_DNA"/>
</dbReference>
<keyword evidence="1 3" id="KW-1015">Disulfide bond</keyword>
<dbReference type="PROSITE" id="PS01248">
    <property type="entry name" value="EGF_LAM_1"/>
    <property type="match status" value="2"/>
</dbReference>
<feature type="disulfide bond" evidence="3">
    <location>
        <begin position="250"/>
        <end position="262"/>
    </location>
</feature>
<dbReference type="Proteomes" id="UP001352852">
    <property type="component" value="Unassembled WGS sequence"/>
</dbReference>
<dbReference type="PROSITE" id="PS50027">
    <property type="entry name" value="EGF_LAM_2"/>
    <property type="match status" value="4"/>
</dbReference>
<feature type="disulfide bond" evidence="3">
    <location>
        <begin position="297"/>
        <end position="314"/>
    </location>
</feature>
<sequence>VPNITDSLCPAVSSSFFRLQCECQHNTCGESCDRCCPGFKQKPWRAATVDSPNECQPCQCFSHASDCYYDPEVEKREASLDTFGRYSGGGVCIGCQHNTAGINCERCIEGFYRPDSVPPESPTGCIPCSCDERITAGCEMGSGRCICKPQFAGENCDRCADGRYYYPECIPYPVYLTTTKSPAGPIVGPTACPPGYFNSPRCQPCICDYRGTMHVVCDVYGRCLCRRGVEGERCDRCEPGYHSFPRCQACRCDGAGVAENVCSPNGQCNCLPNYQGSECDQCAPGFYGYPDCAACRCSPEGSYGTGCNPLSGQCLCLPGMVGQQCDRCASGHSFPQCSDSISVCNPDGTEVSNPQTVSLLL</sequence>
<feature type="disulfide bond" evidence="3">
    <location>
        <begin position="295"/>
        <end position="307"/>
    </location>
</feature>
<dbReference type="PRINTS" id="PR00011">
    <property type="entry name" value="EGFLAMININ"/>
</dbReference>
<dbReference type="PANTHER" id="PTHR10574:SF406">
    <property type="entry name" value="LAMININ SUBUNIT ALPHA 5"/>
    <property type="match status" value="1"/>
</dbReference>
<accession>A0ABU7EVZ5</accession>
<reference evidence="5 6" key="1">
    <citation type="submission" date="2021-06" db="EMBL/GenBank/DDBJ databases">
        <authorList>
            <person name="Palmer J.M."/>
        </authorList>
    </citation>
    <scope>NUCLEOTIDE SEQUENCE [LARGE SCALE GENOMIC DNA]</scope>
    <source>
        <strain evidence="5 6">CL_MEX2019</strain>
        <tissue evidence="5">Muscle</tissue>
    </source>
</reference>
<dbReference type="Pfam" id="PF00053">
    <property type="entry name" value="EGF_laminin"/>
    <property type="match status" value="6"/>
</dbReference>
<dbReference type="InterPro" id="IPR002049">
    <property type="entry name" value="LE_dom"/>
</dbReference>
<feature type="domain" description="Laminin EGF-like" evidence="4">
    <location>
        <begin position="205"/>
        <end position="249"/>
    </location>
</feature>
<protein>
    <recommendedName>
        <fullName evidence="4">Laminin EGF-like domain-containing protein</fullName>
    </recommendedName>
</protein>
<feature type="disulfide bond" evidence="3">
    <location>
        <begin position="270"/>
        <end position="279"/>
    </location>
</feature>
<feature type="disulfide bond" evidence="3">
    <location>
        <begin position="316"/>
        <end position="325"/>
    </location>
</feature>
<evidence type="ECO:0000313" key="5">
    <source>
        <dbReference type="EMBL" id="MED6291290.1"/>
    </source>
</evidence>
<name>A0ABU7EVZ5_9TELE</name>
<dbReference type="SUPFAM" id="SSF57196">
    <property type="entry name" value="EGF/Laminin"/>
    <property type="match status" value="6"/>
</dbReference>
<feature type="domain" description="Laminin EGF-like" evidence="4">
    <location>
        <begin position="250"/>
        <end position="294"/>
    </location>
</feature>
<comment type="caution">
    <text evidence="5">The sequence shown here is derived from an EMBL/GenBank/DDBJ whole genome shotgun (WGS) entry which is preliminary data.</text>
</comment>
<dbReference type="Gene3D" id="2.10.25.10">
    <property type="entry name" value="Laminin"/>
    <property type="match status" value="5"/>
</dbReference>
<feature type="disulfide bond" evidence="3">
    <location>
        <begin position="205"/>
        <end position="217"/>
    </location>
</feature>
<gene>
    <name evidence="5" type="ORF">CHARACLAT_021976</name>
</gene>
<evidence type="ECO:0000256" key="3">
    <source>
        <dbReference type="PROSITE-ProRule" id="PRU00460"/>
    </source>
</evidence>
<feature type="disulfide bond" evidence="3">
    <location>
        <begin position="147"/>
        <end position="156"/>
    </location>
</feature>
<feature type="non-terminal residue" evidence="5">
    <location>
        <position position="1"/>
    </location>
</feature>
<dbReference type="CDD" id="cd00055">
    <property type="entry name" value="EGF_Lam"/>
    <property type="match status" value="5"/>
</dbReference>